<protein>
    <recommendedName>
        <fullName evidence="10">POU domain protein</fullName>
    </recommendedName>
</protein>
<dbReference type="SMART" id="SM00389">
    <property type="entry name" value="HOX"/>
    <property type="match status" value="1"/>
</dbReference>
<dbReference type="GO" id="GO:0000981">
    <property type="term" value="F:DNA-binding transcription factor activity, RNA polymerase II-specific"/>
    <property type="evidence" value="ECO:0007669"/>
    <property type="project" value="InterPro"/>
</dbReference>
<sequence>GITSLPPPTSGFRGIWNPKLKLLSCICITVVFCLSTVKTCVVCFFLPYITWKLKISLCDVSLIQAMGRSGLAGPSMENHMDMSHLQMPKHMSVPPQEEPNELEDLEQFAKAFKQRRIKLGFTQGDVGLAMGKLYGNDFSQTTISRFEALNLSFKNMCKLKPLLEKWLSDAGTNSSSLPALMEGYGRKRKKRTSIETNIKMTLEKRFLDNPKPNSEEITLISEQLSMEKEVVRVWFCNRRQKEKRIYCPTSTLPTYCQNSDYYASLGSISS</sequence>
<name>A0A3B4FPG4_9CICH</name>
<dbReference type="PANTHER" id="PTHR11636:SF81">
    <property type="entry name" value="POU DOMAIN, CLASS 2, TRANSCRIPTION FACTOR 3"/>
    <property type="match status" value="1"/>
</dbReference>
<dbReference type="CDD" id="cd00086">
    <property type="entry name" value="homeodomain"/>
    <property type="match status" value="1"/>
</dbReference>
<dbReference type="FunFam" id="1.10.260.40:FF:000001">
    <property type="entry name" value="POU domain protein"/>
    <property type="match status" value="1"/>
</dbReference>
<dbReference type="InterPro" id="IPR001356">
    <property type="entry name" value="HD"/>
</dbReference>
<dbReference type="InterPro" id="IPR017970">
    <property type="entry name" value="Homeobox_CS"/>
</dbReference>
<dbReference type="GeneTree" id="ENSGT00940000157627"/>
<dbReference type="Gene3D" id="1.10.260.40">
    <property type="entry name" value="lambda repressor-like DNA-binding domains"/>
    <property type="match status" value="1"/>
</dbReference>
<reference evidence="13" key="1">
    <citation type="submission" date="2023-09" db="UniProtKB">
        <authorList>
            <consortium name="Ensembl"/>
        </authorList>
    </citation>
    <scope>IDENTIFICATION</scope>
</reference>
<evidence type="ECO:0000256" key="1">
    <source>
        <dbReference type="ARBA" id="ARBA00004123"/>
    </source>
</evidence>
<dbReference type="GO" id="GO:0005634">
    <property type="term" value="C:nucleus"/>
    <property type="evidence" value="ECO:0007669"/>
    <property type="project" value="UniProtKB-SubCell"/>
</dbReference>
<evidence type="ECO:0000256" key="3">
    <source>
        <dbReference type="ARBA" id="ARBA00022473"/>
    </source>
</evidence>
<feature type="DNA-binding region" description="Homeobox" evidence="8">
    <location>
        <begin position="187"/>
        <end position="246"/>
    </location>
</feature>
<dbReference type="PROSITE" id="PS51179">
    <property type="entry name" value="POU_3"/>
    <property type="match status" value="1"/>
</dbReference>
<evidence type="ECO:0000256" key="10">
    <source>
        <dbReference type="RuleBase" id="RU361194"/>
    </source>
</evidence>
<proteinExistence type="inferred from homology"/>
<dbReference type="GO" id="GO:0000978">
    <property type="term" value="F:RNA polymerase II cis-regulatory region sequence-specific DNA binding"/>
    <property type="evidence" value="ECO:0007669"/>
    <property type="project" value="TreeGrafter"/>
</dbReference>
<keyword evidence="5 8" id="KW-0371">Homeobox</keyword>
<dbReference type="Pfam" id="PF00157">
    <property type="entry name" value="Pou"/>
    <property type="match status" value="1"/>
</dbReference>
<dbReference type="SUPFAM" id="SSF46689">
    <property type="entry name" value="Homeodomain-like"/>
    <property type="match status" value="1"/>
</dbReference>
<dbReference type="AlphaFoldDB" id="A0A3B4FPG4"/>
<evidence type="ECO:0000256" key="5">
    <source>
        <dbReference type="ARBA" id="ARBA00023155"/>
    </source>
</evidence>
<dbReference type="PROSITE" id="PS00035">
    <property type="entry name" value="POU_1"/>
    <property type="match status" value="1"/>
</dbReference>
<dbReference type="InterPro" id="IPR000327">
    <property type="entry name" value="POU_dom"/>
</dbReference>
<dbReference type="InterPro" id="IPR010982">
    <property type="entry name" value="Lambda_DNA-bd_dom_sf"/>
</dbReference>
<evidence type="ECO:0000313" key="13">
    <source>
        <dbReference type="Ensembl" id="ENSPNYP00000011669.1"/>
    </source>
</evidence>
<accession>A0A3B4FPG4</accession>
<evidence type="ECO:0000256" key="4">
    <source>
        <dbReference type="ARBA" id="ARBA00023125"/>
    </source>
</evidence>
<feature type="domain" description="Homeobox" evidence="11">
    <location>
        <begin position="185"/>
        <end position="245"/>
    </location>
</feature>
<evidence type="ECO:0000256" key="6">
    <source>
        <dbReference type="ARBA" id="ARBA00023163"/>
    </source>
</evidence>
<evidence type="ECO:0000256" key="8">
    <source>
        <dbReference type="PROSITE-ProRule" id="PRU00108"/>
    </source>
</evidence>
<dbReference type="InterPro" id="IPR009057">
    <property type="entry name" value="Homeodomain-like_sf"/>
</dbReference>
<dbReference type="PANTHER" id="PTHR11636">
    <property type="entry name" value="POU DOMAIN"/>
    <property type="match status" value="1"/>
</dbReference>
<dbReference type="PRINTS" id="PR00028">
    <property type="entry name" value="POUDOMAIN"/>
</dbReference>
<feature type="domain" description="POU-specific" evidence="12">
    <location>
        <begin position="97"/>
        <end position="171"/>
    </location>
</feature>
<evidence type="ECO:0000256" key="7">
    <source>
        <dbReference type="ARBA" id="ARBA00023242"/>
    </source>
</evidence>
<evidence type="ECO:0000259" key="12">
    <source>
        <dbReference type="PROSITE" id="PS51179"/>
    </source>
</evidence>
<dbReference type="PROSITE" id="PS50071">
    <property type="entry name" value="HOMEOBOX_2"/>
    <property type="match status" value="1"/>
</dbReference>
<comment type="subcellular location">
    <subcellularLocation>
        <location evidence="1 8 9">Nucleus</location>
    </subcellularLocation>
</comment>
<keyword evidence="4 8" id="KW-0238">DNA-binding</keyword>
<keyword evidence="3" id="KW-0217">Developmental protein</keyword>
<keyword evidence="6 10" id="KW-0804">Transcription</keyword>
<comment type="similarity">
    <text evidence="2">Belongs to the POU transcription factor family. Class-3 subfamily.</text>
</comment>
<dbReference type="Pfam" id="PF00046">
    <property type="entry name" value="Homeodomain"/>
    <property type="match status" value="1"/>
</dbReference>
<organism evidence="13">
    <name type="scientific">Pundamilia nyererei</name>
    <dbReference type="NCBI Taxonomy" id="303518"/>
    <lineage>
        <taxon>Eukaryota</taxon>
        <taxon>Metazoa</taxon>
        <taxon>Chordata</taxon>
        <taxon>Craniata</taxon>
        <taxon>Vertebrata</taxon>
        <taxon>Euteleostomi</taxon>
        <taxon>Actinopterygii</taxon>
        <taxon>Neopterygii</taxon>
        <taxon>Teleostei</taxon>
        <taxon>Neoteleostei</taxon>
        <taxon>Acanthomorphata</taxon>
        <taxon>Ovalentaria</taxon>
        <taxon>Cichlomorphae</taxon>
        <taxon>Cichliformes</taxon>
        <taxon>Cichlidae</taxon>
        <taxon>African cichlids</taxon>
        <taxon>Pseudocrenilabrinae</taxon>
        <taxon>Haplochromini</taxon>
        <taxon>Pundamilia</taxon>
    </lineage>
</organism>
<evidence type="ECO:0000256" key="2">
    <source>
        <dbReference type="ARBA" id="ARBA00010250"/>
    </source>
</evidence>
<evidence type="ECO:0000256" key="9">
    <source>
        <dbReference type="RuleBase" id="RU000682"/>
    </source>
</evidence>
<dbReference type="Ensembl" id="ENSPNYT00000011949.1">
    <property type="protein sequence ID" value="ENSPNYP00000011669.1"/>
    <property type="gene ID" value="ENSPNYG00000008767.1"/>
</dbReference>
<dbReference type="PROSITE" id="PS00027">
    <property type="entry name" value="HOMEOBOX_1"/>
    <property type="match status" value="1"/>
</dbReference>
<dbReference type="FunFam" id="1.10.10.60:FF:000005">
    <property type="entry name" value="POU domain protein"/>
    <property type="match status" value="1"/>
</dbReference>
<dbReference type="SMART" id="SM00352">
    <property type="entry name" value="POU"/>
    <property type="match status" value="1"/>
</dbReference>
<keyword evidence="7 8" id="KW-0539">Nucleus</keyword>
<dbReference type="Gene3D" id="1.10.10.60">
    <property type="entry name" value="Homeodomain-like"/>
    <property type="match status" value="1"/>
</dbReference>
<dbReference type="InterPro" id="IPR050255">
    <property type="entry name" value="POU_domain_TF"/>
</dbReference>
<dbReference type="SUPFAM" id="SSF47413">
    <property type="entry name" value="lambda repressor-like DNA-binding domains"/>
    <property type="match status" value="1"/>
</dbReference>
<dbReference type="InterPro" id="IPR013847">
    <property type="entry name" value="POU"/>
</dbReference>
<dbReference type="PROSITE" id="PS00465">
    <property type="entry name" value="POU_2"/>
    <property type="match status" value="1"/>
</dbReference>
<evidence type="ECO:0000259" key="11">
    <source>
        <dbReference type="PROSITE" id="PS50071"/>
    </source>
</evidence>